<keyword evidence="4" id="KW-1185">Reference proteome</keyword>
<organism evidence="3 4">
    <name type="scientific">Nocardia cerradoensis</name>
    <dbReference type="NCBI Taxonomy" id="85688"/>
    <lineage>
        <taxon>Bacteria</taxon>
        <taxon>Bacillati</taxon>
        <taxon>Actinomycetota</taxon>
        <taxon>Actinomycetes</taxon>
        <taxon>Mycobacteriales</taxon>
        <taxon>Nocardiaceae</taxon>
        <taxon>Nocardia</taxon>
    </lineage>
</organism>
<name>A0A231H1S6_9NOCA</name>
<dbReference type="PIRSF" id="PIRSF000126">
    <property type="entry name" value="11-beta-HSD1"/>
    <property type="match status" value="1"/>
</dbReference>
<dbReference type="EC" id="1.1.1.30" evidence="3"/>
<protein>
    <submittedName>
        <fullName evidence="3">D-beta-hydroxybutyrate dehydrogenase</fullName>
        <ecNumber evidence="3">1.1.1.30</ecNumber>
    </submittedName>
</protein>
<gene>
    <name evidence="3" type="primary">bdhA_2</name>
    <name evidence="3" type="ORF">B7C42_05134</name>
</gene>
<evidence type="ECO:0000313" key="4">
    <source>
        <dbReference type="Proteomes" id="UP000215506"/>
    </source>
</evidence>
<dbReference type="RefSeq" id="WP_094026784.1">
    <property type="nucleotide sequence ID" value="NZ_NGAF01000012.1"/>
</dbReference>
<sequence length="265" mass="28553">MSFPQRYGPWALVVGAALGLGAEFCRQLAERGLNLVMVALEKDELDTLATDLADRYGIRTQTVTGDITAPEVLESVALLVDDVELGLIVYNAGLSVCGMWLDTPLERHLKTIDINVTSMMTVLHRFVPPMIERGRGGVVLLSSMSGLLGTPMYASYAGTKALTLNLAESLWDEWRPHGVDVVAVVPGPTDTPGYRADQPRTIRNSPKVMPVAPVVAAGLAALGRRPSVIPGRANRFNGTLLSRVLPRSKAVALMGKSMREMYAGE</sequence>
<dbReference type="SUPFAM" id="SSF51735">
    <property type="entry name" value="NAD(P)-binding Rossmann-fold domains"/>
    <property type="match status" value="1"/>
</dbReference>
<comment type="similarity">
    <text evidence="1">Belongs to the short-chain dehydrogenases/reductases (SDR) family.</text>
</comment>
<evidence type="ECO:0000313" key="3">
    <source>
        <dbReference type="EMBL" id="OXR42796.1"/>
    </source>
</evidence>
<dbReference type="AlphaFoldDB" id="A0A231H1S6"/>
<dbReference type="EMBL" id="NGAF01000012">
    <property type="protein sequence ID" value="OXR42796.1"/>
    <property type="molecule type" value="Genomic_DNA"/>
</dbReference>
<evidence type="ECO:0000256" key="1">
    <source>
        <dbReference type="ARBA" id="ARBA00006484"/>
    </source>
</evidence>
<dbReference type="PRINTS" id="PR00081">
    <property type="entry name" value="GDHRDH"/>
</dbReference>
<dbReference type="Pfam" id="PF00106">
    <property type="entry name" value="adh_short"/>
    <property type="match status" value="1"/>
</dbReference>
<dbReference type="GO" id="GO:0003858">
    <property type="term" value="F:3-hydroxybutyrate dehydrogenase activity"/>
    <property type="evidence" value="ECO:0007669"/>
    <property type="project" value="UniProtKB-EC"/>
</dbReference>
<proteinExistence type="inferred from homology"/>
<dbReference type="Proteomes" id="UP000215506">
    <property type="component" value="Unassembled WGS sequence"/>
</dbReference>
<dbReference type="InterPro" id="IPR002347">
    <property type="entry name" value="SDR_fam"/>
</dbReference>
<dbReference type="Gene3D" id="3.40.50.720">
    <property type="entry name" value="NAD(P)-binding Rossmann-like Domain"/>
    <property type="match status" value="1"/>
</dbReference>
<dbReference type="InterPro" id="IPR036291">
    <property type="entry name" value="NAD(P)-bd_dom_sf"/>
</dbReference>
<evidence type="ECO:0000256" key="2">
    <source>
        <dbReference type="ARBA" id="ARBA00023002"/>
    </source>
</evidence>
<dbReference type="PANTHER" id="PTHR43899:SF13">
    <property type="entry name" value="RH59310P"/>
    <property type="match status" value="1"/>
</dbReference>
<comment type="caution">
    <text evidence="3">The sequence shown here is derived from an EMBL/GenBank/DDBJ whole genome shotgun (WGS) entry which is preliminary data.</text>
</comment>
<dbReference type="InterPro" id="IPR051019">
    <property type="entry name" value="VLCFA-Steroid_DH"/>
</dbReference>
<dbReference type="PANTHER" id="PTHR43899">
    <property type="entry name" value="RH59310P"/>
    <property type="match status" value="1"/>
</dbReference>
<keyword evidence="2 3" id="KW-0560">Oxidoreductase</keyword>
<accession>A0A231H1S6</accession>
<reference evidence="3 4" key="1">
    <citation type="submission" date="2017-07" db="EMBL/GenBank/DDBJ databases">
        <title>First draft Genome Sequence of Nocardia cerradoensis isolated from human infection.</title>
        <authorList>
            <person name="Carrasco G."/>
        </authorList>
    </citation>
    <scope>NUCLEOTIDE SEQUENCE [LARGE SCALE GENOMIC DNA]</scope>
    <source>
        <strain evidence="3 4">CNM20130759</strain>
    </source>
</reference>